<sequence>MTKLRWAARYTALAVGVAAPLAFMAVFFLWPVLTMVSMGLFGEGGGSGFSEALGRRRVWDVVAMTVGMAAGGTAGSVLLGLPGAYVLYKLKIPFRGALRAFVSIPFVLPVMAVAVGFGALFGPGGPLASWHLMGTKTLVVAAMVFFNYSLVVRIVGPMWAGLDPRAEEAAASLGASPARVFFTVVLPRLVPAIASAASMVFLFCASAYALVQVLGGPGATTLEAEIYNETVAYMDYQAAAVLSILQLVIVVAALAVSEILRGRVERGQKMTRTAARRPRKGDLPALVVTGLTIVFLLAAPMVGLLARSLRRGGAWTLQNYTDMANADASAAIQTSVLSSLGTSFATALVAAVLALAVGVSLSVILSRRPRKRAAKGALKALDILFMLPLGVSAVTVGFGFLVTMSGPPLNLATSWWLVPIAQSIVAIPMVARTVLPTMRAIDPRQREAAASLGASPEHVLATIDGPYLWRTGVVAAGFALAISMGEFGATSFLARPQTATLPVAIYSLASRPGATEQGMAMAASVLLAVVTATLMVIVERLRPNDATPMM</sequence>
<gene>
    <name evidence="10" type="ORF">CYJ19_06190</name>
</gene>
<dbReference type="CDD" id="cd06261">
    <property type="entry name" value="TM_PBP2"/>
    <property type="match status" value="2"/>
</dbReference>
<evidence type="ECO:0000256" key="3">
    <source>
        <dbReference type="ARBA" id="ARBA00022475"/>
    </source>
</evidence>
<dbReference type="Gene3D" id="1.10.3720.10">
    <property type="entry name" value="MetI-like"/>
    <property type="match status" value="2"/>
</dbReference>
<comment type="similarity">
    <text evidence="8">Belongs to the binding-protein-dependent transport system permease family.</text>
</comment>
<evidence type="ECO:0000313" key="11">
    <source>
        <dbReference type="Proteomes" id="UP000235122"/>
    </source>
</evidence>
<keyword evidence="7 8" id="KW-0472">Membrane</keyword>
<feature type="transmembrane region" description="Helical" evidence="8">
    <location>
        <begin position="61"/>
        <end position="88"/>
    </location>
</feature>
<feature type="transmembrane region" description="Helical" evidence="8">
    <location>
        <begin position="518"/>
        <end position="538"/>
    </location>
</feature>
<evidence type="ECO:0000256" key="8">
    <source>
        <dbReference type="RuleBase" id="RU363032"/>
    </source>
</evidence>
<protein>
    <submittedName>
        <fullName evidence="10">Iron ABC transporter permease</fullName>
    </submittedName>
</protein>
<dbReference type="STRING" id="33007.HMPREF3198_00013"/>
<evidence type="ECO:0000313" key="10">
    <source>
        <dbReference type="EMBL" id="PKY72429.1"/>
    </source>
</evidence>
<keyword evidence="5 8" id="KW-0812">Transmembrane</keyword>
<organism evidence="10 11">
    <name type="scientific">Winkia neuii</name>
    <dbReference type="NCBI Taxonomy" id="33007"/>
    <lineage>
        <taxon>Bacteria</taxon>
        <taxon>Bacillati</taxon>
        <taxon>Actinomycetota</taxon>
        <taxon>Actinomycetes</taxon>
        <taxon>Actinomycetales</taxon>
        <taxon>Actinomycetaceae</taxon>
        <taxon>Winkia</taxon>
    </lineage>
</organism>
<comment type="caution">
    <text evidence="10">The sequence shown here is derived from an EMBL/GenBank/DDBJ whole genome shotgun (WGS) entry which is preliminary data.</text>
</comment>
<keyword evidence="3" id="KW-1003">Cell membrane</keyword>
<evidence type="ECO:0000256" key="7">
    <source>
        <dbReference type="ARBA" id="ARBA00023136"/>
    </source>
</evidence>
<dbReference type="InterPro" id="IPR000515">
    <property type="entry name" value="MetI-like"/>
</dbReference>
<evidence type="ECO:0000256" key="2">
    <source>
        <dbReference type="ARBA" id="ARBA00022448"/>
    </source>
</evidence>
<feature type="transmembrane region" description="Helical" evidence="8">
    <location>
        <begin position="12"/>
        <end position="41"/>
    </location>
</feature>
<dbReference type="AlphaFoldDB" id="A0A2I1IMR4"/>
<dbReference type="GeneID" id="35866353"/>
<evidence type="ECO:0000256" key="6">
    <source>
        <dbReference type="ARBA" id="ARBA00022989"/>
    </source>
</evidence>
<dbReference type="GO" id="GO:0055085">
    <property type="term" value="P:transmembrane transport"/>
    <property type="evidence" value="ECO:0007669"/>
    <property type="project" value="InterPro"/>
</dbReference>
<feature type="transmembrane region" description="Helical" evidence="8">
    <location>
        <begin position="133"/>
        <end position="155"/>
    </location>
</feature>
<keyword evidence="2 8" id="KW-0813">Transport</keyword>
<evidence type="ECO:0000259" key="9">
    <source>
        <dbReference type="PROSITE" id="PS50928"/>
    </source>
</evidence>
<feature type="transmembrane region" description="Helical" evidence="8">
    <location>
        <begin position="344"/>
        <end position="365"/>
    </location>
</feature>
<dbReference type="SUPFAM" id="SSF161098">
    <property type="entry name" value="MetI-like"/>
    <property type="match status" value="2"/>
</dbReference>
<reference evidence="10 11" key="1">
    <citation type="submission" date="2017-12" db="EMBL/GenBank/DDBJ databases">
        <title>Phylogenetic diversity of female urinary microbiome.</title>
        <authorList>
            <person name="Thomas-White K."/>
            <person name="Wolfe A.J."/>
        </authorList>
    </citation>
    <scope>NUCLEOTIDE SEQUENCE [LARGE SCALE GENOMIC DNA]</scope>
    <source>
        <strain evidence="10 11">UMB0402</strain>
    </source>
</reference>
<keyword evidence="4" id="KW-0997">Cell inner membrane</keyword>
<dbReference type="PANTHER" id="PTHR43357">
    <property type="entry name" value="INNER MEMBRANE ABC TRANSPORTER PERMEASE PROTEIN YDCV"/>
    <property type="match status" value="1"/>
</dbReference>
<feature type="transmembrane region" description="Helical" evidence="8">
    <location>
        <begin position="414"/>
        <end position="435"/>
    </location>
</feature>
<feature type="transmembrane region" description="Helical" evidence="8">
    <location>
        <begin position="238"/>
        <end position="260"/>
    </location>
</feature>
<dbReference type="EMBL" id="PKKO01000003">
    <property type="protein sequence ID" value="PKY72429.1"/>
    <property type="molecule type" value="Genomic_DNA"/>
</dbReference>
<feature type="transmembrane region" description="Helical" evidence="8">
    <location>
        <begin position="100"/>
        <end position="121"/>
    </location>
</feature>
<dbReference type="RefSeq" id="WP_024332305.1">
    <property type="nucleotide sequence ID" value="NZ_JASOXK010000013.1"/>
</dbReference>
<dbReference type="InterPro" id="IPR035906">
    <property type="entry name" value="MetI-like_sf"/>
</dbReference>
<dbReference type="GO" id="GO:0005886">
    <property type="term" value="C:plasma membrane"/>
    <property type="evidence" value="ECO:0007669"/>
    <property type="project" value="UniProtKB-SubCell"/>
</dbReference>
<accession>A0A2I1IMR4</accession>
<dbReference type="Proteomes" id="UP000235122">
    <property type="component" value="Unassembled WGS sequence"/>
</dbReference>
<keyword evidence="11" id="KW-1185">Reference proteome</keyword>
<feature type="transmembrane region" description="Helical" evidence="8">
    <location>
        <begin position="377"/>
        <end position="402"/>
    </location>
</feature>
<feature type="domain" description="ABC transmembrane type-1" evidence="9">
    <location>
        <begin position="340"/>
        <end position="538"/>
    </location>
</feature>
<feature type="transmembrane region" description="Helical" evidence="8">
    <location>
        <begin position="281"/>
        <end position="306"/>
    </location>
</feature>
<dbReference type="Pfam" id="PF00528">
    <property type="entry name" value="BPD_transp_1"/>
    <property type="match status" value="1"/>
</dbReference>
<dbReference type="PANTHER" id="PTHR43357:SF4">
    <property type="entry name" value="INNER MEMBRANE ABC TRANSPORTER PERMEASE PROTEIN YDCV"/>
    <property type="match status" value="1"/>
</dbReference>
<evidence type="ECO:0000256" key="5">
    <source>
        <dbReference type="ARBA" id="ARBA00022692"/>
    </source>
</evidence>
<proteinExistence type="inferred from homology"/>
<dbReference type="PROSITE" id="PS50928">
    <property type="entry name" value="ABC_TM1"/>
    <property type="match status" value="2"/>
</dbReference>
<feature type="transmembrane region" description="Helical" evidence="8">
    <location>
        <begin position="189"/>
        <end position="211"/>
    </location>
</feature>
<name>A0A2I1IMR4_9ACTO</name>
<comment type="subcellular location">
    <subcellularLocation>
        <location evidence="1">Cell inner membrane</location>
        <topology evidence="1">Multi-pass membrane protein</topology>
    </subcellularLocation>
    <subcellularLocation>
        <location evidence="8">Cell membrane</location>
        <topology evidence="8">Multi-pass membrane protein</topology>
    </subcellularLocation>
</comment>
<evidence type="ECO:0000256" key="4">
    <source>
        <dbReference type="ARBA" id="ARBA00022519"/>
    </source>
</evidence>
<keyword evidence="6 8" id="KW-1133">Transmembrane helix</keyword>
<evidence type="ECO:0000256" key="1">
    <source>
        <dbReference type="ARBA" id="ARBA00004429"/>
    </source>
</evidence>
<feature type="domain" description="ABC transmembrane type-1" evidence="9">
    <location>
        <begin position="62"/>
        <end position="257"/>
    </location>
</feature>